<dbReference type="PANTHER" id="PTHR37324:SF2">
    <property type="entry name" value="PTS SYSTEM GALACTITOL-SPECIFIC EIIC COMPONENT"/>
    <property type="match status" value="1"/>
</dbReference>
<protein>
    <recommendedName>
        <fullName evidence="10">PTS EIIC type-2 domain-containing protein</fullName>
    </recommendedName>
</protein>
<dbReference type="GO" id="GO:0009401">
    <property type="term" value="P:phosphoenolpyruvate-dependent sugar phosphotransferase system"/>
    <property type="evidence" value="ECO:0007669"/>
    <property type="project" value="UniProtKB-KW"/>
</dbReference>
<keyword evidence="5" id="KW-0598">Phosphotransferase system</keyword>
<dbReference type="PIRSF" id="PIRSF006304">
    <property type="entry name" value="GatC"/>
    <property type="match status" value="1"/>
</dbReference>
<feature type="transmembrane region" description="Helical" evidence="9">
    <location>
        <begin position="14"/>
        <end position="35"/>
    </location>
</feature>
<feature type="transmembrane region" description="Helical" evidence="9">
    <location>
        <begin position="358"/>
        <end position="380"/>
    </location>
</feature>
<reference evidence="12" key="1">
    <citation type="submission" date="2016-10" db="EMBL/GenBank/DDBJ databases">
        <authorList>
            <person name="Varghese N."/>
            <person name="Submissions S."/>
        </authorList>
    </citation>
    <scope>NUCLEOTIDE SEQUENCE [LARGE SCALE GENOMIC DNA]</scope>
    <source>
        <strain evidence="12">OK042</strain>
    </source>
</reference>
<feature type="transmembrane region" description="Helical" evidence="9">
    <location>
        <begin position="83"/>
        <end position="114"/>
    </location>
</feature>
<accession>A0A1I4EE22</accession>
<name>A0A1I4EE22_9BACL</name>
<keyword evidence="7 9" id="KW-1133">Transmembrane helix</keyword>
<dbReference type="InterPro" id="IPR013014">
    <property type="entry name" value="PTS_EIIC_2"/>
</dbReference>
<evidence type="ECO:0000256" key="4">
    <source>
        <dbReference type="ARBA" id="ARBA00022597"/>
    </source>
</evidence>
<dbReference type="GO" id="GO:0005886">
    <property type="term" value="C:plasma membrane"/>
    <property type="evidence" value="ECO:0007669"/>
    <property type="project" value="UniProtKB-SubCell"/>
</dbReference>
<dbReference type="AlphaFoldDB" id="A0A1I4EE22"/>
<feature type="transmembrane region" description="Helical" evidence="9">
    <location>
        <begin position="42"/>
        <end position="63"/>
    </location>
</feature>
<proteinExistence type="predicted"/>
<feature type="transmembrane region" description="Helical" evidence="9">
    <location>
        <begin position="415"/>
        <end position="435"/>
    </location>
</feature>
<evidence type="ECO:0000256" key="6">
    <source>
        <dbReference type="ARBA" id="ARBA00022692"/>
    </source>
</evidence>
<dbReference type="Pfam" id="PF03611">
    <property type="entry name" value="EIIC-GAT"/>
    <property type="match status" value="1"/>
</dbReference>
<sequence length="443" mass="47436">MEAILQVFTYLSDLGSMVMIPIIIAIVGLCFRLSFLRAIRAGVTVGIGFVGLNLVLGIIWTYIGPITTIFVEKFHLQLTVIDAGWAAAAGVAFATKVGAVIIPFTLLVNVLMLISKQTRTVNIDIWNYWHFAFTGAVVMTVTSSMVYGLLAAAAHCIVALKMADLSAERVQKEIGIPGISVAQGYAISSVPVYMLLEKLYDKIPGLQNRKTDTSSIQAKLGVMGEPMMIGLVLGILIGIFVGYDLKKVLELGIAMGSLMLLLPRMVKVIMEGLVPISEGARSFMEKRFKGSEFYIGLDSAVTLGHPTTITVGILLIPITLVLAMILPLNSTLPLGDLAATAFFISMATPIHRGDFVRTLISGTIMMAIVLLFASYFAPIITDTAKNTGFTFPEGATQITALSAGNWVAFVISKLMSLQALGVAIIVVLVGALLAFSKKLVLSK</sequence>
<feature type="transmembrane region" description="Helical" evidence="9">
    <location>
        <begin position="126"/>
        <end position="154"/>
    </location>
</feature>
<keyword evidence="4" id="KW-0762">Sugar transport</keyword>
<evidence type="ECO:0000313" key="12">
    <source>
        <dbReference type="Proteomes" id="UP000198915"/>
    </source>
</evidence>
<feature type="transmembrane region" description="Helical" evidence="9">
    <location>
        <begin position="216"/>
        <end position="241"/>
    </location>
</feature>
<feature type="transmembrane region" description="Helical" evidence="9">
    <location>
        <begin position="174"/>
        <end position="196"/>
    </location>
</feature>
<evidence type="ECO:0000256" key="7">
    <source>
        <dbReference type="ARBA" id="ARBA00022989"/>
    </source>
</evidence>
<dbReference type="PANTHER" id="PTHR37324">
    <property type="entry name" value="PTS SYSTEM GALACTITOL-SPECIFIC EIIC COMPONENT"/>
    <property type="match status" value="1"/>
</dbReference>
<evidence type="ECO:0000256" key="5">
    <source>
        <dbReference type="ARBA" id="ARBA00022683"/>
    </source>
</evidence>
<dbReference type="STRING" id="1884381.SAMN05518846_1323"/>
<evidence type="ECO:0000313" key="11">
    <source>
        <dbReference type="EMBL" id="SFL02847.1"/>
    </source>
</evidence>
<comment type="subcellular location">
    <subcellularLocation>
        <location evidence="1">Cell membrane</location>
        <topology evidence="1">Multi-pass membrane protein</topology>
    </subcellularLocation>
</comment>
<keyword evidence="2" id="KW-0813">Transport</keyword>
<evidence type="ECO:0000256" key="1">
    <source>
        <dbReference type="ARBA" id="ARBA00004651"/>
    </source>
</evidence>
<dbReference type="Proteomes" id="UP000198915">
    <property type="component" value="Unassembled WGS sequence"/>
</dbReference>
<evidence type="ECO:0000256" key="3">
    <source>
        <dbReference type="ARBA" id="ARBA00022475"/>
    </source>
</evidence>
<feature type="transmembrane region" description="Helical" evidence="9">
    <location>
        <begin position="295"/>
        <end position="326"/>
    </location>
</feature>
<organism evidence="11 12">
    <name type="scientific">Brevibacillus centrosporus</name>
    <dbReference type="NCBI Taxonomy" id="54910"/>
    <lineage>
        <taxon>Bacteria</taxon>
        <taxon>Bacillati</taxon>
        <taxon>Bacillota</taxon>
        <taxon>Bacilli</taxon>
        <taxon>Bacillales</taxon>
        <taxon>Paenibacillaceae</taxon>
        <taxon>Brevibacillus</taxon>
    </lineage>
</organism>
<evidence type="ECO:0000259" key="10">
    <source>
        <dbReference type="PROSITE" id="PS51104"/>
    </source>
</evidence>
<keyword evidence="6 9" id="KW-0812">Transmembrane</keyword>
<dbReference type="InterPro" id="IPR004703">
    <property type="entry name" value="PTS_sugar-sp_permease"/>
</dbReference>
<dbReference type="RefSeq" id="WP_092277531.1">
    <property type="nucleotide sequence ID" value="NZ_CP176856.1"/>
</dbReference>
<evidence type="ECO:0000256" key="2">
    <source>
        <dbReference type="ARBA" id="ARBA00022448"/>
    </source>
</evidence>
<dbReference type="InterPro" id="IPR013853">
    <property type="entry name" value="EIIC-GAT"/>
</dbReference>
<keyword evidence="12" id="KW-1185">Reference proteome</keyword>
<dbReference type="GO" id="GO:0015577">
    <property type="term" value="F:galactitol transmembrane transporter activity"/>
    <property type="evidence" value="ECO:0007669"/>
    <property type="project" value="InterPro"/>
</dbReference>
<evidence type="ECO:0000256" key="9">
    <source>
        <dbReference type="SAM" id="Phobius"/>
    </source>
</evidence>
<feature type="domain" description="PTS EIIC type-2" evidence="10">
    <location>
        <begin position="8"/>
        <end position="441"/>
    </location>
</feature>
<gene>
    <name evidence="11" type="ORF">SAMN05518846_1323</name>
</gene>
<dbReference type="EMBL" id="FORT01000032">
    <property type="protein sequence ID" value="SFL02847.1"/>
    <property type="molecule type" value="Genomic_DNA"/>
</dbReference>
<evidence type="ECO:0000256" key="8">
    <source>
        <dbReference type="ARBA" id="ARBA00023136"/>
    </source>
</evidence>
<dbReference type="PROSITE" id="PS51104">
    <property type="entry name" value="PTS_EIIC_TYPE_2"/>
    <property type="match status" value="1"/>
</dbReference>
<keyword evidence="3" id="KW-1003">Cell membrane</keyword>
<keyword evidence="8 9" id="KW-0472">Membrane</keyword>
<dbReference type="GeneID" id="301132795"/>